<evidence type="ECO:0000313" key="1">
    <source>
        <dbReference type="EMBL" id="RXZ60968.1"/>
    </source>
</evidence>
<dbReference type="EMBL" id="SDOZ01000002">
    <property type="protein sequence ID" value="RXZ60968.1"/>
    <property type="molecule type" value="Genomic_DNA"/>
</dbReference>
<comment type="caution">
    <text evidence="1">The sequence shown here is derived from an EMBL/GenBank/DDBJ whole genome shotgun (WGS) entry which is preliminary data.</text>
</comment>
<keyword evidence="2" id="KW-1185">Reference proteome</keyword>
<accession>A0A4Q2K8E4</accession>
<reference evidence="1 2" key="1">
    <citation type="journal article" date="2019" name="Gut">
        <title>Antibiotics-induced monodominance of a novel gut bacterial order.</title>
        <authorList>
            <person name="Hildebrand F."/>
            <person name="Moitinho-Silva L."/>
            <person name="Blasche S."/>
            <person name="Jahn M.T."/>
            <person name="Gossmann T.I."/>
            <person name="Heuerta-Cepas J."/>
            <person name="Hercog R."/>
            <person name="Luetge M."/>
            <person name="Bahram M."/>
            <person name="Pryszlak A."/>
            <person name="Alves R.J."/>
            <person name="Waszak S.M."/>
            <person name="Zhu A."/>
            <person name="Ye L."/>
            <person name="Costea P.I."/>
            <person name="Aalvink S."/>
            <person name="Belzer C."/>
            <person name="Forslund S.K."/>
            <person name="Sunagawa S."/>
            <person name="Hentschel U."/>
            <person name="Merten C."/>
            <person name="Patil K.R."/>
            <person name="Benes V."/>
            <person name="Bork P."/>
        </authorList>
    </citation>
    <scope>NUCLEOTIDE SEQUENCE [LARGE SCALE GENOMIC DNA]</scope>
    <source>
        <strain evidence="1 2">HDS1380</strain>
    </source>
</reference>
<gene>
    <name evidence="1" type="ORF">ESZ91_00870</name>
</gene>
<dbReference type="Gene3D" id="2.40.128.20">
    <property type="match status" value="1"/>
</dbReference>
<proteinExistence type="predicted"/>
<evidence type="ECO:0000313" key="2">
    <source>
        <dbReference type="Proteomes" id="UP000291269"/>
    </source>
</evidence>
<protein>
    <submittedName>
        <fullName evidence="1">DUF1934 domain-containing protein</fullName>
    </submittedName>
</protein>
<sequence length="134" mass="14857">MNDNRMKRVRVMLETRSDGGGETLDGKGGYEFRKSGSRLYFTADGASFELLTGNDLRIVRKGEVSYELRFCVGEPTECFIETPYGNIHAAVRTDSMQINCSPSHAEINVEYTLGIGGGSSAHSMRFAVLPYFNK</sequence>
<dbReference type="Pfam" id="PF09148">
    <property type="entry name" value="DUF1934"/>
    <property type="match status" value="1"/>
</dbReference>
<dbReference type="AlphaFoldDB" id="A0A4Q2K8E4"/>
<organism evidence="1 2">
    <name type="scientific">Candidatus Borkfalkia ceftriaxoniphila</name>
    <dbReference type="NCBI Taxonomy" id="2508949"/>
    <lineage>
        <taxon>Bacteria</taxon>
        <taxon>Bacillati</taxon>
        <taxon>Bacillota</taxon>
        <taxon>Clostridia</taxon>
        <taxon>Christensenellales</taxon>
        <taxon>Christensenellaceae</taxon>
        <taxon>Candidatus Borkfalkia</taxon>
    </lineage>
</organism>
<dbReference type="Proteomes" id="UP000291269">
    <property type="component" value="Unassembled WGS sequence"/>
</dbReference>
<dbReference type="SUPFAM" id="SSF50814">
    <property type="entry name" value="Lipocalins"/>
    <property type="match status" value="1"/>
</dbReference>
<dbReference type="InterPro" id="IPR015231">
    <property type="entry name" value="DUF1934"/>
</dbReference>
<name>A0A4Q2K8E4_9FIRM</name>
<dbReference type="OrthoDB" id="1680906at2"/>
<dbReference type="InterPro" id="IPR012674">
    <property type="entry name" value="Calycin"/>
</dbReference>